<gene>
    <name evidence="1" type="ORF">LCGC14_1232460</name>
</gene>
<organism evidence="1">
    <name type="scientific">marine sediment metagenome</name>
    <dbReference type="NCBI Taxonomy" id="412755"/>
    <lineage>
        <taxon>unclassified sequences</taxon>
        <taxon>metagenomes</taxon>
        <taxon>ecological metagenomes</taxon>
    </lineage>
</organism>
<dbReference type="AlphaFoldDB" id="A0A0F9L840"/>
<reference evidence="1" key="1">
    <citation type="journal article" date="2015" name="Nature">
        <title>Complex archaea that bridge the gap between prokaryotes and eukaryotes.</title>
        <authorList>
            <person name="Spang A."/>
            <person name="Saw J.H."/>
            <person name="Jorgensen S.L."/>
            <person name="Zaremba-Niedzwiedzka K."/>
            <person name="Martijn J."/>
            <person name="Lind A.E."/>
            <person name="van Eijk R."/>
            <person name="Schleper C."/>
            <person name="Guy L."/>
            <person name="Ettema T.J."/>
        </authorList>
    </citation>
    <scope>NUCLEOTIDE SEQUENCE</scope>
</reference>
<dbReference type="EMBL" id="LAZR01006589">
    <property type="protein sequence ID" value="KKM91039.1"/>
    <property type="molecule type" value="Genomic_DNA"/>
</dbReference>
<sequence>VFTNMDAGDTARVDILGEGLAGETQDVKAVEGSTNFAGFLCC</sequence>
<evidence type="ECO:0000313" key="1">
    <source>
        <dbReference type="EMBL" id="KKM91039.1"/>
    </source>
</evidence>
<accession>A0A0F9L840</accession>
<comment type="caution">
    <text evidence="1">The sequence shown here is derived from an EMBL/GenBank/DDBJ whole genome shotgun (WGS) entry which is preliminary data.</text>
</comment>
<proteinExistence type="predicted"/>
<name>A0A0F9L840_9ZZZZ</name>
<protein>
    <submittedName>
        <fullName evidence="1">Uncharacterized protein</fullName>
    </submittedName>
</protein>
<feature type="non-terminal residue" evidence="1">
    <location>
        <position position="1"/>
    </location>
</feature>